<dbReference type="STRING" id="2041.AERYTH_15905"/>
<dbReference type="Pfam" id="PF00067">
    <property type="entry name" value="p450"/>
    <property type="match status" value="1"/>
</dbReference>
<gene>
    <name evidence="2" type="ORF">AERYTH_15905</name>
</gene>
<dbReference type="SUPFAM" id="SSF48264">
    <property type="entry name" value="Cytochrome P450"/>
    <property type="match status" value="1"/>
</dbReference>
<evidence type="ECO:0000256" key="1">
    <source>
        <dbReference type="ARBA" id="ARBA00010617"/>
    </source>
</evidence>
<proteinExistence type="inferred from homology"/>
<dbReference type="Proteomes" id="UP000067689">
    <property type="component" value="Chromosome"/>
</dbReference>
<dbReference type="PANTHER" id="PTHR46696">
    <property type="entry name" value="P450, PUTATIVE (EUROFUNG)-RELATED"/>
    <property type="match status" value="1"/>
</dbReference>
<dbReference type="AlphaFoldDB" id="A0A0U4CE02"/>
<dbReference type="GO" id="GO:0016705">
    <property type="term" value="F:oxidoreductase activity, acting on paired donors, with incorporation or reduction of molecular oxygen"/>
    <property type="evidence" value="ECO:0007669"/>
    <property type="project" value="InterPro"/>
</dbReference>
<accession>A0A0U4CE02</accession>
<dbReference type="GO" id="GO:0005506">
    <property type="term" value="F:iron ion binding"/>
    <property type="evidence" value="ECO:0007669"/>
    <property type="project" value="InterPro"/>
</dbReference>
<evidence type="ECO:0000313" key="2">
    <source>
        <dbReference type="EMBL" id="ALX06075.1"/>
    </source>
</evidence>
<dbReference type="OrthoDB" id="500678at2"/>
<organism evidence="2 3">
    <name type="scientific">Aeromicrobium erythreum</name>
    <dbReference type="NCBI Taxonomy" id="2041"/>
    <lineage>
        <taxon>Bacteria</taxon>
        <taxon>Bacillati</taxon>
        <taxon>Actinomycetota</taxon>
        <taxon>Actinomycetes</taxon>
        <taxon>Propionibacteriales</taxon>
        <taxon>Nocardioidaceae</taxon>
        <taxon>Aeromicrobium</taxon>
    </lineage>
</organism>
<comment type="similarity">
    <text evidence="1">Belongs to the cytochrome P450 family.</text>
</comment>
<dbReference type="GO" id="GO:0016853">
    <property type="term" value="F:isomerase activity"/>
    <property type="evidence" value="ECO:0007669"/>
    <property type="project" value="UniProtKB-KW"/>
</dbReference>
<dbReference type="EMBL" id="CP011502">
    <property type="protein sequence ID" value="ALX06075.1"/>
    <property type="molecule type" value="Genomic_DNA"/>
</dbReference>
<dbReference type="RefSeq" id="WP_067860671.1">
    <property type="nucleotide sequence ID" value="NZ_CP011502.1"/>
</dbReference>
<sequence>MADATWCQPFQEAERQDVAPDVDPDGVVDRVRDAVGARGGRLDLVADLAWPAALAACDVRDAEAARAWRVAPDATLVPQRLAQTVAALEVLDAGHDVARLTVATLLSGVLVDAVLLLDGRRVAGLDDEPGTRAVVRETLRLAPTRALVRRTATAATTLGAAALGEGDEVIVVTAVADRDHALLEDPDAFRPDREPTTPSLSDLLAERDPLERLVRELAVLVLPVLLERPLELVGPVTRDPRSAVVRSCLSFPVVREES</sequence>
<dbReference type="GO" id="GO:0020037">
    <property type="term" value="F:heme binding"/>
    <property type="evidence" value="ECO:0007669"/>
    <property type="project" value="InterPro"/>
</dbReference>
<dbReference type="KEGG" id="aer:AERYTH_15905"/>
<evidence type="ECO:0000313" key="3">
    <source>
        <dbReference type="Proteomes" id="UP000067689"/>
    </source>
</evidence>
<dbReference type="GO" id="GO:0004497">
    <property type="term" value="F:monooxygenase activity"/>
    <property type="evidence" value="ECO:0007669"/>
    <property type="project" value="InterPro"/>
</dbReference>
<name>A0A0U4CE02_9ACTN</name>
<reference evidence="2 3" key="1">
    <citation type="journal article" date="1991" name="Int. J. Syst. Bacteriol.">
        <title>Description of the erythromycin-producing bacterium Arthrobacter sp. strain NRRL B-3381 as Aeromicrobium erythreum gen. nov., sp. nov.</title>
        <authorList>
            <person name="Miller E.S."/>
            <person name="Woese C.R."/>
            <person name="Brenner S."/>
        </authorList>
    </citation>
    <scope>NUCLEOTIDE SEQUENCE [LARGE SCALE GENOMIC DNA]</scope>
    <source>
        <strain evidence="2 3">AR18</strain>
    </source>
</reference>
<keyword evidence="3" id="KW-1185">Reference proteome</keyword>
<protein>
    <submittedName>
        <fullName evidence="2">EryCII deoxyhexose isomerase</fullName>
    </submittedName>
</protein>
<dbReference type="InterPro" id="IPR036396">
    <property type="entry name" value="Cyt_P450_sf"/>
</dbReference>
<dbReference type="PATRIC" id="fig|2041.4.peg.3323"/>
<dbReference type="Gene3D" id="1.10.630.10">
    <property type="entry name" value="Cytochrome P450"/>
    <property type="match status" value="1"/>
</dbReference>
<dbReference type="InterPro" id="IPR001128">
    <property type="entry name" value="Cyt_P450"/>
</dbReference>
<dbReference type="PANTHER" id="PTHR46696:SF6">
    <property type="entry name" value="P450, PUTATIVE (EUROFUNG)-RELATED"/>
    <property type="match status" value="1"/>
</dbReference>
<keyword evidence="2" id="KW-0413">Isomerase</keyword>